<organism evidence="1">
    <name type="scientific">uncultured Nocardioidaceae bacterium</name>
    <dbReference type="NCBI Taxonomy" id="253824"/>
    <lineage>
        <taxon>Bacteria</taxon>
        <taxon>Bacillati</taxon>
        <taxon>Actinomycetota</taxon>
        <taxon>Actinomycetes</taxon>
        <taxon>Propionibacteriales</taxon>
        <taxon>Nocardioidaceae</taxon>
        <taxon>environmental samples</taxon>
    </lineage>
</organism>
<name>A0A6J4NCZ5_9ACTN</name>
<dbReference type="EMBL" id="CADCUL010000160">
    <property type="protein sequence ID" value="CAA9384000.1"/>
    <property type="molecule type" value="Genomic_DNA"/>
</dbReference>
<accession>A0A6J4NCZ5</accession>
<proteinExistence type="predicted"/>
<evidence type="ECO:0000313" key="1">
    <source>
        <dbReference type="EMBL" id="CAA9384000.1"/>
    </source>
</evidence>
<reference evidence="1" key="1">
    <citation type="submission" date="2020-02" db="EMBL/GenBank/DDBJ databases">
        <authorList>
            <person name="Meier V. D."/>
        </authorList>
    </citation>
    <scope>NUCLEOTIDE SEQUENCE</scope>
    <source>
        <strain evidence="1">AVDCRST_MAG21</strain>
    </source>
</reference>
<gene>
    <name evidence="1" type="ORF">AVDCRST_MAG21-1879</name>
</gene>
<protein>
    <submittedName>
        <fullName evidence="1">Uncharacterized protein</fullName>
    </submittedName>
</protein>
<sequence>CPSPGCLRRRCRRLPFQRKGVGCRFQAWAVCWNQVPISVGLCGCWPSSVRCLRMRWMDSAMFSQLRPWCTDPPGGAQSRPGVGGCPRP</sequence>
<feature type="non-terminal residue" evidence="1">
    <location>
        <position position="1"/>
    </location>
</feature>
<feature type="non-terminal residue" evidence="1">
    <location>
        <position position="88"/>
    </location>
</feature>
<dbReference type="AlphaFoldDB" id="A0A6J4NCZ5"/>